<dbReference type="EMBL" id="NEVJ01000002">
    <property type="protein sequence ID" value="OZI23700.1"/>
    <property type="molecule type" value="Genomic_DNA"/>
</dbReference>
<gene>
    <name evidence="5" type="ORF">CAL26_09720</name>
</gene>
<dbReference type="NCBIfam" id="TIGR00368">
    <property type="entry name" value="YifB family Mg chelatase-like AAA ATPase"/>
    <property type="match status" value="1"/>
</dbReference>
<accession>A0A261RGE5</accession>
<dbReference type="PANTHER" id="PTHR32039">
    <property type="entry name" value="MAGNESIUM-CHELATASE SUBUNIT CHLI"/>
    <property type="match status" value="1"/>
</dbReference>
<dbReference type="OrthoDB" id="9813147at2"/>
<dbReference type="Gene3D" id="3.40.50.300">
    <property type="entry name" value="P-loop containing nucleotide triphosphate hydrolases"/>
    <property type="match status" value="1"/>
</dbReference>
<protein>
    <recommendedName>
        <fullName evidence="4">MCM C-terminal AAA(+) ATPase domain-containing protein</fullName>
    </recommendedName>
</protein>
<dbReference type="Gene3D" id="3.30.230.10">
    <property type="match status" value="1"/>
</dbReference>
<dbReference type="AlphaFoldDB" id="A0A261RGE5"/>
<dbReference type="InterPro" id="IPR027417">
    <property type="entry name" value="P-loop_NTPase"/>
</dbReference>
<dbReference type="InterPro" id="IPR000523">
    <property type="entry name" value="Mg_chelatse_chII-like_cat_dom"/>
</dbReference>
<evidence type="ECO:0000313" key="6">
    <source>
        <dbReference type="Proteomes" id="UP000216857"/>
    </source>
</evidence>
<dbReference type="InterPro" id="IPR045006">
    <property type="entry name" value="CHLI-like"/>
</dbReference>
<keyword evidence="3" id="KW-0067">ATP-binding</keyword>
<dbReference type="Proteomes" id="UP000216857">
    <property type="component" value="Unassembled WGS sequence"/>
</dbReference>
<dbReference type="Pfam" id="PF13541">
    <property type="entry name" value="ChlI"/>
    <property type="match status" value="1"/>
</dbReference>
<dbReference type="InterPro" id="IPR004482">
    <property type="entry name" value="Mg_chelat-rel"/>
</dbReference>
<organism evidence="5 6">
    <name type="scientific">Bordetella genomosp. 9</name>
    <dbReference type="NCBI Taxonomy" id="1416803"/>
    <lineage>
        <taxon>Bacteria</taxon>
        <taxon>Pseudomonadati</taxon>
        <taxon>Pseudomonadota</taxon>
        <taxon>Betaproteobacteria</taxon>
        <taxon>Burkholderiales</taxon>
        <taxon>Alcaligenaceae</taxon>
        <taxon>Bordetella</taxon>
    </lineage>
</organism>
<dbReference type="RefSeq" id="WP_094846664.1">
    <property type="nucleotide sequence ID" value="NZ_NEVJ01000002.1"/>
</dbReference>
<comment type="caution">
    <text evidence="5">The sequence shown here is derived from an EMBL/GenBank/DDBJ whole genome shotgun (WGS) entry which is preliminary data.</text>
</comment>
<feature type="domain" description="MCM C-terminal AAA(+) ATPase" evidence="4">
    <location>
        <begin position="293"/>
        <end position="392"/>
    </location>
</feature>
<evidence type="ECO:0000256" key="1">
    <source>
        <dbReference type="ARBA" id="ARBA00006354"/>
    </source>
</evidence>
<dbReference type="STRING" id="1416803.CAL13_13415"/>
<dbReference type="GO" id="GO:0003677">
    <property type="term" value="F:DNA binding"/>
    <property type="evidence" value="ECO:0007669"/>
    <property type="project" value="InterPro"/>
</dbReference>
<dbReference type="SMART" id="SM00382">
    <property type="entry name" value="AAA"/>
    <property type="match status" value="1"/>
</dbReference>
<dbReference type="SUPFAM" id="SSF54211">
    <property type="entry name" value="Ribosomal protein S5 domain 2-like"/>
    <property type="match status" value="1"/>
</dbReference>
<dbReference type="SUPFAM" id="SSF52540">
    <property type="entry name" value="P-loop containing nucleoside triphosphate hydrolases"/>
    <property type="match status" value="1"/>
</dbReference>
<keyword evidence="6" id="KW-1185">Reference proteome</keyword>
<reference evidence="5" key="1">
    <citation type="submission" date="2017-05" db="EMBL/GenBank/DDBJ databases">
        <title>Complete and WGS of Bordetella genogroups.</title>
        <authorList>
            <person name="Spilker T."/>
            <person name="Lipuma J."/>
        </authorList>
    </citation>
    <scope>NUCLEOTIDE SEQUENCE</scope>
    <source>
        <strain evidence="5">AU21707</strain>
    </source>
</reference>
<keyword evidence="2" id="KW-0547">Nucleotide-binding</keyword>
<dbReference type="PRINTS" id="PR01657">
    <property type="entry name" value="MCMFAMILY"/>
</dbReference>
<dbReference type="InterPro" id="IPR003593">
    <property type="entry name" value="AAA+_ATPase"/>
</dbReference>
<evidence type="ECO:0000256" key="3">
    <source>
        <dbReference type="ARBA" id="ARBA00022840"/>
    </source>
</evidence>
<sequence>MSLAVLNSRALVGLHAAPVHVETHVAAGLPSFAVVGLADVAVRESRERVRAAIQNSGFEFPAGRLTVSLSPADLRKESARFDLPIAVGVLLASGQVAMPELLRKDGVSTLPRLVMAGELSLTGVLVPVAAPLAIALGVARDQPDATLILPAASAAQAAHVPGLRVLSAGTLADVVAHLCDKAPLPVAQPAPWAAVADGPCLSEVKGQAGARRALELAAAGGHSLLMVGPPGAGKSMLAHRLPGLLPPLAHLQALEVSAIVGLAMGNASFDLRPPFRAPHHGATAAALVGGGTRVRPGEISLAHHGVLFLDELPEFDRRALEALREPLETGRVSIARAARTLEYPARFQLIAAMNPCPCGWRGHPRIACRCTPEQADRYRARLSGPLLDRIDLQIELPPPAPDWMDGPPGEASARVRERVVACRERQQARQGKLNARLDARELDEHCGLTGEARALLRQAMIRLNASGRAAHRVLRVARTAADLEGADIVGASHIAEGVQLRQPS</sequence>
<dbReference type="GO" id="GO:0005524">
    <property type="term" value="F:ATP binding"/>
    <property type="evidence" value="ECO:0007669"/>
    <property type="project" value="UniProtKB-KW"/>
</dbReference>
<dbReference type="InterPro" id="IPR020568">
    <property type="entry name" value="Ribosomal_Su5_D2-typ_SF"/>
</dbReference>
<comment type="similarity">
    <text evidence="1">Belongs to the Mg-chelatase subunits D/I family. ComM subfamily.</text>
</comment>
<dbReference type="PROSITE" id="PS50051">
    <property type="entry name" value="MCM_2"/>
    <property type="match status" value="1"/>
</dbReference>
<dbReference type="InterPro" id="IPR014721">
    <property type="entry name" value="Ribsml_uS5_D2-typ_fold_subgr"/>
</dbReference>
<dbReference type="Pfam" id="PF01078">
    <property type="entry name" value="Mg_chelatase"/>
    <property type="match status" value="1"/>
</dbReference>
<dbReference type="Pfam" id="PF13335">
    <property type="entry name" value="Mg_chelatase_C"/>
    <property type="match status" value="1"/>
</dbReference>
<dbReference type="InterPro" id="IPR001208">
    <property type="entry name" value="MCM_dom"/>
</dbReference>
<proteinExistence type="inferred from homology"/>
<evidence type="ECO:0000259" key="4">
    <source>
        <dbReference type="PROSITE" id="PS50051"/>
    </source>
</evidence>
<dbReference type="PANTHER" id="PTHR32039:SF7">
    <property type="entry name" value="COMPETENCE PROTEIN COMM"/>
    <property type="match status" value="1"/>
</dbReference>
<evidence type="ECO:0000256" key="2">
    <source>
        <dbReference type="ARBA" id="ARBA00022741"/>
    </source>
</evidence>
<name>A0A261RGE5_9BORD</name>
<dbReference type="InterPro" id="IPR025158">
    <property type="entry name" value="Mg_chelat-rel_C"/>
</dbReference>
<evidence type="ECO:0000313" key="5">
    <source>
        <dbReference type="EMBL" id="OZI23700.1"/>
    </source>
</evidence>